<dbReference type="EMBL" id="JANAVB010030417">
    <property type="protein sequence ID" value="KAJ6813454.1"/>
    <property type="molecule type" value="Genomic_DNA"/>
</dbReference>
<name>A0AAX6FAN7_IRIPA</name>
<feature type="compositionally biased region" description="Polar residues" evidence="3">
    <location>
        <begin position="402"/>
        <end position="418"/>
    </location>
</feature>
<feature type="compositionally biased region" description="Basic and acidic residues" evidence="3">
    <location>
        <begin position="312"/>
        <end position="327"/>
    </location>
</feature>
<protein>
    <submittedName>
        <fullName evidence="4">Uncharacterized protein</fullName>
    </submittedName>
</protein>
<proteinExistence type="inferred from homology"/>
<dbReference type="AlphaFoldDB" id="A0AAX6FAN7"/>
<feature type="compositionally biased region" description="Polar residues" evidence="3">
    <location>
        <begin position="451"/>
        <end position="469"/>
    </location>
</feature>
<dbReference type="SMART" id="SM00015">
    <property type="entry name" value="IQ"/>
    <property type="match status" value="1"/>
</dbReference>
<dbReference type="GO" id="GO:0005516">
    <property type="term" value="F:calmodulin binding"/>
    <property type="evidence" value="ECO:0007669"/>
    <property type="project" value="UniProtKB-KW"/>
</dbReference>
<evidence type="ECO:0000313" key="5">
    <source>
        <dbReference type="Proteomes" id="UP001140949"/>
    </source>
</evidence>
<feature type="compositionally biased region" description="Basic residues" evidence="3">
    <location>
        <begin position="22"/>
        <end position="35"/>
    </location>
</feature>
<dbReference type="Proteomes" id="UP001140949">
    <property type="component" value="Unassembled WGS sequence"/>
</dbReference>
<accession>A0AAX6FAN7</accession>
<sequence>MGRKGKWFGAVKRAFNHESKDKKAKKSHKSKKRWFGKCTNFDESPSEVFDDAPSKSAIHQVPERSKSRNAENDQGKQHAYSVALASAVAAEAAAVAAQAAAEVVRLTKSARFSDRSKEEVAAIKIQTAFRGYMARRALRALRGLVRLKALTSSDSVKRQASATLSCMQTLARVQSQIRSRRIRMTEENQALQKQLQLKHERELEKQRMAEEWDTSLQSKEQIEASLQNKQDAAIRRERAMAYAFSHQVSQQFSIEVVIYCKHFQLFCALTPTRIVMQQWKNSSRANPMFMDPNNTQWGWSWMERWTAARPWESRSAAERDPNGDRASVRSATRSVTGAEIAKAYARRDSHLDRPPSPSAQRRPASRHSLSSPPSKAPSSTRKVKSASPKAGWRPTEELDTGSFRSMKSQQVRQNSIAGSSARDDASLVSTPAAVPSYMASTESAKAKSRSRTLSADMSETASERGSVSSARKRLSFPVAAMPSPGRARRHSGPPKVDVARATSSGGSR</sequence>
<evidence type="ECO:0000313" key="4">
    <source>
        <dbReference type="EMBL" id="KAJ6813454.1"/>
    </source>
</evidence>
<feature type="region of interest" description="Disordered" evidence="3">
    <location>
        <begin position="312"/>
        <end position="508"/>
    </location>
</feature>
<dbReference type="Pfam" id="PF00612">
    <property type="entry name" value="IQ"/>
    <property type="match status" value="1"/>
</dbReference>
<dbReference type="InterPro" id="IPR000048">
    <property type="entry name" value="IQ_motif_EF-hand-BS"/>
</dbReference>
<feature type="compositionally biased region" description="Low complexity" evidence="3">
    <location>
        <begin position="358"/>
        <end position="379"/>
    </location>
</feature>
<keyword evidence="5" id="KW-1185">Reference proteome</keyword>
<dbReference type="PROSITE" id="PS50096">
    <property type="entry name" value="IQ"/>
    <property type="match status" value="1"/>
</dbReference>
<dbReference type="PANTHER" id="PTHR32295">
    <property type="entry name" value="IQ-DOMAIN 5-RELATED"/>
    <property type="match status" value="1"/>
</dbReference>
<dbReference type="Gene3D" id="1.20.5.1190">
    <property type="entry name" value="iswi atpase"/>
    <property type="match status" value="1"/>
</dbReference>
<comment type="similarity">
    <text evidence="2">Belongs to the IQD family.</text>
</comment>
<evidence type="ECO:0000256" key="2">
    <source>
        <dbReference type="ARBA" id="ARBA00024341"/>
    </source>
</evidence>
<reference evidence="4" key="1">
    <citation type="journal article" date="2023" name="GigaByte">
        <title>Genome assembly of the bearded iris, Iris pallida Lam.</title>
        <authorList>
            <person name="Bruccoleri R.E."/>
            <person name="Oakeley E.J."/>
            <person name="Faust A.M.E."/>
            <person name="Altorfer M."/>
            <person name="Dessus-Babus S."/>
            <person name="Burckhardt D."/>
            <person name="Oertli M."/>
            <person name="Naumann U."/>
            <person name="Petersen F."/>
            <person name="Wong J."/>
        </authorList>
    </citation>
    <scope>NUCLEOTIDE SEQUENCE</scope>
    <source>
        <strain evidence="4">GSM-AAB239-AS_SAM_17_03QT</strain>
    </source>
</reference>
<comment type="caution">
    <text evidence="4">The sequence shown here is derived from an EMBL/GenBank/DDBJ whole genome shotgun (WGS) entry which is preliminary data.</text>
</comment>
<organism evidence="4 5">
    <name type="scientific">Iris pallida</name>
    <name type="common">Sweet iris</name>
    <dbReference type="NCBI Taxonomy" id="29817"/>
    <lineage>
        <taxon>Eukaryota</taxon>
        <taxon>Viridiplantae</taxon>
        <taxon>Streptophyta</taxon>
        <taxon>Embryophyta</taxon>
        <taxon>Tracheophyta</taxon>
        <taxon>Spermatophyta</taxon>
        <taxon>Magnoliopsida</taxon>
        <taxon>Liliopsida</taxon>
        <taxon>Asparagales</taxon>
        <taxon>Iridaceae</taxon>
        <taxon>Iridoideae</taxon>
        <taxon>Irideae</taxon>
        <taxon>Iris</taxon>
    </lineage>
</organism>
<dbReference type="PANTHER" id="PTHR32295:SF216">
    <property type="entry name" value="PROTEIN IQ-DOMAIN 3"/>
    <property type="match status" value="1"/>
</dbReference>
<feature type="compositionally biased region" description="Basic and acidic residues" evidence="3">
    <location>
        <begin position="61"/>
        <end position="75"/>
    </location>
</feature>
<reference evidence="4" key="2">
    <citation type="submission" date="2023-04" db="EMBL/GenBank/DDBJ databases">
        <authorList>
            <person name="Bruccoleri R.E."/>
            <person name="Oakeley E.J."/>
            <person name="Faust A.-M."/>
            <person name="Dessus-Babus S."/>
            <person name="Altorfer M."/>
            <person name="Burckhardt D."/>
            <person name="Oertli M."/>
            <person name="Naumann U."/>
            <person name="Petersen F."/>
            <person name="Wong J."/>
        </authorList>
    </citation>
    <scope>NUCLEOTIDE SEQUENCE</scope>
    <source>
        <strain evidence="4">GSM-AAB239-AS_SAM_17_03QT</strain>
        <tissue evidence="4">Leaf</tissue>
    </source>
</reference>
<gene>
    <name evidence="4" type="ORF">M6B38_144285</name>
</gene>
<feature type="region of interest" description="Disordered" evidence="3">
    <location>
        <begin position="1"/>
        <end position="75"/>
    </location>
</feature>
<dbReference type="CDD" id="cd23767">
    <property type="entry name" value="IQCD"/>
    <property type="match status" value="1"/>
</dbReference>
<keyword evidence="1" id="KW-0112">Calmodulin-binding</keyword>
<evidence type="ECO:0000256" key="1">
    <source>
        <dbReference type="ARBA" id="ARBA00022860"/>
    </source>
</evidence>
<evidence type="ECO:0000256" key="3">
    <source>
        <dbReference type="SAM" id="MobiDB-lite"/>
    </source>
</evidence>